<dbReference type="Proteomes" id="UP000001654">
    <property type="component" value="Chromosome"/>
</dbReference>
<dbReference type="OrthoDB" id="7168509at2"/>
<dbReference type="MEROPS" id="S41.012"/>
<dbReference type="PANTHER" id="PTHR32060">
    <property type="entry name" value="TAIL-SPECIFIC PROTEASE"/>
    <property type="match status" value="1"/>
</dbReference>
<dbReference type="InterPro" id="IPR036034">
    <property type="entry name" value="PDZ_sf"/>
</dbReference>
<dbReference type="STRING" id="655815.ZPR_2063"/>
<dbReference type="AlphaFoldDB" id="D5BAM5"/>
<dbReference type="EMBL" id="CP001650">
    <property type="protein sequence ID" value="ADF52388.1"/>
    <property type="molecule type" value="Genomic_DNA"/>
</dbReference>
<evidence type="ECO:0000259" key="2">
    <source>
        <dbReference type="SMART" id="SM00245"/>
    </source>
</evidence>
<organism evidence="3 4">
    <name type="scientific">Zunongwangia profunda (strain DSM 18752 / CCTCC AB 206139 / SM-A87)</name>
    <name type="common">Wangia profunda</name>
    <dbReference type="NCBI Taxonomy" id="655815"/>
    <lineage>
        <taxon>Bacteria</taxon>
        <taxon>Pseudomonadati</taxon>
        <taxon>Bacteroidota</taxon>
        <taxon>Flavobacteriia</taxon>
        <taxon>Flavobacteriales</taxon>
        <taxon>Flavobacteriaceae</taxon>
        <taxon>Zunongwangia</taxon>
    </lineage>
</organism>
<dbReference type="Gene3D" id="2.30.42.10">
    <property type="match status" value="1"/>
</dbReference>
<dbReference type="Gene3D" id="3.90.226.10">
    <property type="entry name" value="2-enoyl-CoA Hydratase, Chain A, domain 1"/>
    <property type="match status" value="1"/>
</dbReference>
<reference evidence="3 4" key="1">
    <citation type="journal article" date="2010" name="BMC Genomics">
        <title>The complete genome of Zunongwangia profunda SM-A87 reveals its adaptation to the deep-sea environment and ecological role in sedimentary organic nitrogen degradation.</title>
        <authorList>
            <person name="Qin Q.L."/>
            <person name="Zhang X.Y."/>
            <person name="Wang X.M."/>
            <person name="Liu G.M."/>
            <person name="Chen X.L."/>
            <person name="Xie B.B."/>
            <person name="Dang H.Y."/>
            <person name="Zhou B.C."/>
            <person name="Yu J."/>
            <person name="Zhang Y.Z."/>
        </authorList>
    </citation>
    <scope>NUCLEOTIDE SEQUENCE [LARGE SCALE GENOMIC DNA]</scope>
    <source>
        <strain evidence="4">DSM 18752 / CCTCC AB 206139 / SM-A87</strain>
    </source>
</reference>
<evidence type="ECO:0000256" key="1">
    <source>
        <dbReference type="SAM" id="SignalP"/>
    </source>
</evidence>
<dbReference type="InterPro" id="IPR041613">
    <property type="entry name" value="Pept_S41_N"/>
</dbReference>
<dbReference type="Pfam" id="PF03572">
    <property type="entry name" value="Peptidase_S41"/>
    <property type="match status" value="1"/>
</dbReference>
<dbReference type="eggNOG" id="COG0793">
    <property type="taxonomic scope" value="Bacteria"/>
</dbReference>
<dbReference type="GO" id="GO:0006508">
    <property type="term" value="P:proteolysis"/>
    <property type="evidence" value="ECO:0007669"/>
    <property type="project" value="InterPro"/>
</dbReference>
<feature type="signal peptide" evidence="1">
    <location>
        <begin position="1"/>
        <end position="24"/>
    </location>
</feature>
<gene>
    <name evidence="3" type="ordered locus">ZPR_2063</name>
</gene>
<accession>D5BAM5</accession>
<dbReference type="GO" id="GO:0030288">
    <property type="term" value="C:outer membrane-bounded periplasmic space"/>
    <property type="evidence" value="ECO:0007669"/>
    <property type="project" value="TreeGrafter"/>
</dbReference>
<protein>
    <submittedName>
        <fullName evidence="3">Peptidase family S41</fullName>
    </submittedName>
</protein>
<evidence type="ECO:0000313" key="3">
    <source>
        <dbReference type="EMBL" id="ADF52388.1"/>
    </source>
</evidence>
<feature type="chain" id="PRO_5003069193" evidence="1">
    <location>
        <begin position="25"/>
        <end position="490"/>
    </location>
</feature>
<dbReference type="GO" id="GO:0007165">
    <property type="term" value="P:signal transduction"/>
    <property type="evidence" value="ECO:0007669"/>
    <property type="project" value="TreeGrafter"/>
</dbReference>
<dbReference type="HOGENOM" id="CLU_031949_0_1_10"/>
<name>D5BAM5_ZUNPS</name>
<dbReference type="PROSITE" id="PS51257">
    <property type="entry name" value="PROKAR_LIPOPROTEIN"/>
    <property type="match status" value="1"/>
</dbReference>
<sequence length="490" mass="54671">MKRMKMKRLLLFAFLCGSLMTSCSEDMDDVVDDGVLTDPENVEIEDFIYRGMDEIYLYKSDIPELADDYFDTEQDYYAYLADWDTPANLFYQGLVASQDRFSFITDDYIALENSFSGISQTTGVDYRLYRFSNSNDIFGIVRYIIPGSNAEGTAIKRGDLFTEINGETLTVSNYASLLASPSVTFSLAEINDNTVTNTGEEVTIANSEITENPVLIQDVLEVEGLKIGYLMYNSFVADFDIQLNDAFAYFAAENIDELILDLRYNGGGRVSSATAMASMITGSYTGEIFAKKQWNEDYQNYFLANAPDELFNYFVDKIQGGTDINKLNLSSLYVIGTSSTASASELVINGLKPYIDVYLIGNTTTGKSQASVTLYDSPNFGRTNANPDHKYAIQPLVYESVNANDIVVPYDGIEPDVEIEESLSNYGVLGDPSEPMLAAAINAITGKTSKIQTRTIQKEFNYQEFAESSSLKPNYKRMYIDELPSLNLRN</sequence>
<dbReference type="Pfam" id="PF18294">
    <property type="entry name" value="Pept_S41_N"/>
    <property type="match status" value="1"/>
</dbReference>
<dbReference type="Gene3D" id="3.30.750.170">
    <property type="match status" value="1"/>
</dbReference>
<proteinExistence type="predicted"/>
<dbReference type="SUPFAM" id="SSF52096">
    <property type="entry name" value="ClpP/crotonase"/>
    <property type="match status" value="1"/>
</dbReference>
<dbReference type="CDD" id="cd07561">
    <property type="entry name" value="Peptidase_S41_CPP_like"/>
    <property type="match status" value="1"/>
</dbReference>
<evidence type="ECO:0000313" key="4">
    <source>
        <dbReference type="Proteomes" id="UP000001654"/>
    </source>
</evidence>
<dbReference type="PANTHER" id="PTHR32060:SF30">
    <property type="entry name" value="CARBOXY-TERMINAL PROCESSING PROTEASE CTPA"/>
    <property type="match status" value="1"/>
</dbReference>
<dbReference type="GO" id="GO:0008236">
    <property type="term" value="F:serine-type peptidase activity"/>
    <property type="evidence" value="ECO:0007669"/>
    <property type="project" value="InterPro"/>
</dbReference>
<dbReference type="InterPro" id="IPR005151">
    <property type="entry name" value="Tail-specific_protease"/>
</dbReference>
<keyword evidence="1" id="KW-0732">Signal</keyword>
<dbReference type="KEGG" id="zpr:ZPR_2063"/>
<dbReference type="SMART" id="SM00245">
    <property type="entry name" value="TSPc"/>
    <property type="match status" value="1"/>
</dbReference>
<dbReference type="InterPro" id="IPR029045">
    <property type="entry name" value="ClpP/crotonase-like_dom_sf"/>
</dbReference>
<feature type="domain" description="Tail specific protease" evidence="2">
    <location>
        <begin position="197"/>
        <end position="420"/>
    </location>
</feature>
<dbReference type="GO" id="GO:0004175">
    <property type="term" value="F:endopeptidase activity"/>
    <property type="evidence" value="ECO:0007669"/>
    <property type="project" value="TreeGrafter"/>
</dbReference>
<keyword evidence="4" id="KW-1185">Reference proteome</keyword>